<name>A0AAD3SK61_NEPGR</name>
<organism evidence="1 2">
    <name type="scientific">Nepenthes gracilis</name>
    <name type="common">Slender pitcher plant</name>
    <dbReference type="NCBI Taxonomy" id="150966"/>
    <lineage>
        <taxon>Eukaryota</taxon>
        <taxon>Viridiplantae</taxon>
        <taxon>Streptophyta</taxon>
        <taxon>Embryophyta</taxon>
        <taxon>Tracheophyta</taxon>
        <taxon>Spermatophyta</taxon>
        <taxon>Magnoliopsida</taxon>
        <taxon>eudicotyledons</taxon>
        <taxon>Gunneridae</taxon>
        <taxon>Pentapetalae</taxon>
        <taxon>Caryophyllales</taxon>
        <taxon>Nepenthaceae</taxon>
        <taxon>Nepenthes</taxon>
    </lineage>
</organism>
<protein>
    <submittedName>
        <fullName evidence="1">Uncharacterized protein</fullName>
    </submittedName>
</protein>
<evidence type="ECO:0000313" key="1">
    <source>
        <dbReference type="EMBL" id="GMH12310.1"/>
    </source>
</evidence>
<reference evidence="1" key="1">
    <citation type="submission" date="2023-05" db="EMBL/GenBank/DDBJ databases">
        <title>Nepenthes gracilis genome sequencing.</title>
        <authorList>
            <person name="Fukushima K."/>
        </authorList>
    </citation>
    <scope>NUCLEOTIDE SEQUENCE</scope>
    <source>
        <strain evidence="1">SING2019-196</strain>
    </source>
</reference>
<proteinExistence type="predicted"/>
<comment type="caution">
    <text evidence="1">The sequence shown here is derived from an EMBL/GenBank/DDBJ whole genome shotgun (WGS) entry which is preliminary data.</text>
</comment>
<dbReference type="AlphaFoldDB" id="A0AAD3SK61"/>
<accession>A0AAD3SK61</accession>
<keyword evidence="2" id="KW-1185">Reference proteome</keyword>
<dbReference type="EMBL" id="BSYO01000011">
    <property type="protein sequence ID" value="GMH12310.1"/>
    <property type="molecule type" value="Genomic_DNA"/>
</dbReference>
<dbReference type="Proteomes" id="UP001279734">
    <property type="component" value="Unassembled WGS sequence"/>
</dbReference>
<sequence length="80" mass="9240">MPMSPCEEQTGWGSGGEKWSFQTMRAHEVPEVWSSESLGWPRQTRLDIFKSELEGWERVCRLTFSRCEGLLSHASIRINP</sequence>
<evidence type="ECO:0000313" key="2">
    <source>
        <dbReference type="Proteomes" id="UP001279734"/>
    </source>
</evidence>
<gene>
    <name evidence="1" type="ORF">Nepgr_014151</name>
</gene>